<comment type="PTM">
    <text evidence="11">Carboxylation is probably crucial for Mg(2+) binding and, consequently, for the gamma-phosphate positioning of ATP.</text>
</comment>
<dbReference type="InterPro" id="IPR005761">
    <property type="entry name" value="UDP-N-AcMur-Glu-dNH2Pim_ligase"/>
</dbReference>
<comment type="subcellular location">
    <subcellularLocation>
        <location evidence="11 12">Cytoplasm</location>
    </subcellularLocation>
</comment>
<dbReference type="Gene3D" id="3.90.190.20">
    <property type="entry name" value="Mur ligase, C-terminal domain"/>
    <property type="match status" value="1"/>
</dbReference>
<dbReference type="UniPathway" id="UPA00219"/>
<evidence type="ECO:0000259" key="15">
    <source>
        <dbReference type="Pfam" id="PF08245"/>
    </source>
</evidence>
<evidence type="ECO:0000256" key="6">
    <source>
        <dbReference type="ARBA" id="ARBA00022840"/>
    </source>
</evidence>
<accession>A0A6J4RF53</accession>
<dbReference type="Pfam" id="PF08245">
    <property type="entry name" value="Mur_ligase_M"/>
    <property type="match status" value="1"/>
</dbReference>
<keyword evidence="4 11" id="KW-0132">Cell division</keyword>
<dbReference type="PANTHER" id="PTHR23135:SF4">
    <property type="entry name" value="UDP-N-ACETYLMURAMOYL-L-ALANYL-D-GLUTAMATE--2,6-DIAMINOPIMELATE LIGASE MURE HOMOLOG, CHLOROPLASTIC"/>
    <property type="match status" value="1"/>
</dbReference>
<evidence type="ECO:0000259" key="14">
    <source>
        <dbReference type="Pfam" id="PF02875"/>
    </source>
</evidence>
<reference evidence="16" key="1">
    <citation type="submission" date="2020-02" db="EMBL/GenBank/DDBJ databases">
        <authorList>
            <person name="Meier V. D."/>
        </authorList>
    </citation>
    <scope>NUCLEOTIDE SEQUENCE</scope>
    <source>
        <strain evidence="16">AVDCRST_MAG28</strain>
    </source>
</reference>
<feature type="modified residue" description="N6-carboxylysine" evidence="11">
    <location>
        <position position="226"/>
    </location>
</feature>
<dbReference type="Gene3D" id="3.40.1190.10">
    <property type="entry name" value="Mur-like, catalytic domain"/>
    <property type="match status" value="1"/>
</dbReference>
<keyword evidence="7 11" id="KW-0133">Cell shape</keyword>
<evidence type="ECO:0000256" key="11">
    <source>
        <dbReference type="HAMAP-Rule" id="MF_00208"/>
    </source>
</evidence>
<evidence type="ECO:0000256" key="10">
    <source>
        <dbReference type="ARBA" id="ARBA00023316"/>
    </source>
</evidence>
<dbReference type="NCBIfam" id="NF001126">
    <property type="entry name" value="PRK00139.1-4"/>
    <property type="match status" value="1"/>
</dbReference>
<dbReference type="Pfam" id="PF02875">
    <property type="entry name" value="Mur_ligase_C"/>
    <property type="match status" value="1"/>
</dbReference>
<proteinExistence type="inferred from homology"/>
<dbReference type="SUPFAM" id="SSF63418">
    <property type="entry name" value="MurE/MurF N-terminal domain"/>
    <property type="match status" value="1"/>
</dbReference>
<evidence type="ECO:0000256" key="2">
    <source>
        <dbReference type="ARBA" id="ARBA00022490"/>
    </source>
</evidence>
<sequence>MVLVLRAQLARILGTEPPPEVDGIGGVTHDSRLIEPGFAFVAVPGFRRDGVEFVPQAVQRGASLIVAERPLPGVAVPVAVVPDARTALAALACAVFEDPSAEMAVYGVTGTNGKTTTSYALFSVLCAEYGREKCGLMTTAEVIFGGVEREDERRPVVRTTPEAVEVQGTLREMLDVGVEHAVVEVSSHGVTLKRATGTSFRGALFTNLTRDHLDLHGSMEEYYRAKRELFRWVPPEGPKLANADDPYGRRLAREIQGAETFGVAGSADYRVEDARPARGGTTFRLRHPGGVFEVESPLLGRYNVENVAGAIALALASGIGEEAVARGIKGMGQVPGRFERVVSPEGLGFEVIVDYAHTDVALEAALKVARGVAESADEKRSPEHAPGRVICVFGAAGDRDMAKRPLMGRVAASLAESSVVTTDDAYTEDPEKIAYEVAAGFGSGPGLCEVVLDRRAAIKKALEMARPGDVVLVAGKGHERVQHLPGGDVPFHDASVIRELLGELEERGG</sequence>
<dbReference type="InterPro" id="IPR036565">
    <property type="entry name" value="Mur-like_cat_sf"/>
</dbReference>
<dbReference type="Gene3D" id="3.40.1390.10">
    <property type="entry name" value="MurE/MurF, N-terminal domain"/>
    <property type="match status" value="1"/>
</dbReference>
<feature type="binding site" evidence="11">
    <location>
        <begin position="110"/>
        <end position="116"/>
    </location>
    <ligand>
        <name>ATP</name>
        <dbReference type="ChEBI" id="CHEBI:30616"/>
    </ligand>
</feature>
<evidence type="ECO:0000259" key="13">
    <source>
        <dbReference type="Pfam" id="PF01225"/>
    </source>
</evidence>
<dbReference type="Pfam" id="PF01225">
    <property type="entry name" value="Mur_ligase"/>
    <property type="match status" value="1"/>
</dbReference>
<dbReference type="GO" id="GO:0071555">
    <property type="term" value="P:cell wall organization"/>
    <property type="evidence" value="ECO:0007669"/>
    <property type="project" value="UniProtKB-KW"/>
</dbReference>
<keyword evidence="9 11" id="KW-0131">Cell cycle</keyword>
<dbReference type="InterPro" id="IPR018109">
    <property type="entry name" value="Folylpolyglutamate_synth_CS"/>
</dbReference>
<comment type="similarity">
    <text evidence="1 11">Belongs to the MurCDEF family. MurE subfamily.</text>
</comment>
<keyword evidence="5 11" id="KW-0547">Nucleotide-binding</keyword>
<evidence type="ECO:0000256" key="9">
    <source>
        <dbReference type="ARBA" id="ARBA00023306"/>
    </source>
</evidence>
<organism evidence="16">
    <name type="scientific">uncultured Rubrobacteraceae bacterium</name>
    <dbReference type="NCBI Taxonomy" id="349277"/>
    <lineage>
        <taxon>Bacteria</taxon>
        <taxon>Bacillati</taxon>
        <taxon>Actinomycetota</taxon>
        <taxon>Rubrobacteria</taxon>
        <taxon>Rubrobacterales</taxon>
        <taxon>Rubrobacteraceae</taxon>
        <taxon>environmental samples</taxon>
    </lineage>
</organism>
<evidence type="ECO:0000313" key="16">
    <source>
        <dbReference type="EMBL" id="CAA9467188.1"/>
    </source>
</evidence>
<feature type="domain" description="Mur ligase central" evidence="15">
    <location>
        <begin position="108"/>
        <end position="314"/>
    </location>
</feature>
<comment type="pathway">
    <text evidence="11 12">Cell wall biogenesis; peptidoglycan biosynthesis.</text>
</comment>
<feature type="binding site" evidence="11">
    <location>
        <position position="31"/>
    </location>
    <ligand>
        <name>UDP-N-acetyl-alpha-D-muramoyl-L-alanyl-D-glutamate</name>
        <dbReference type="ChEBI" id="CHEBI:83900"/>
    </ligand>
</feature>
<dbReference type="InterPro" id="IPR035911">
    <property type="entry name" value="MurE/MurF_N"/>
</dbReference>
<dbReference type="PANTHER" id="PTHR23135">
    <property type="entry name" value="MUR LIGASE FAMILY MEMBER"/>
    <property type="match status" value="1"/>
</dbReference>
<dbReference type="InterPro" id="IPR000713">
    <property type="entry name" value="Mur_ligase_N"/>
</dbReference>
<dbReference type="InterPro" id="IPR004101">
    <property type="entry name" value="Mur_ligase_C"/>
</dbReference>
<evidence type="ECO:0000256" key="5">
    <source>
        <dbReference type="ARBA" id="ARBA00022741"/>
    </source>
</evidence>
<dbReference type="SUPFAM" id="SSF53244">
    <property type="entry name" value="MurD-like peptide ligases, peptide-binding domain"/>
    <property type="match status" value="1"/>
</dbReference>
<evidence type="ECO:0000256" key="1">
    <source>
        <dbReference type="ARBA" id="ARBA00005898"/>
    </source>
</evidence>
<evidence type="ECO:0000256" key="8">
    <source>
        <dbReference type="ARBA" id="ARBA00022984"/>
    </source>
</evidence>
<feature type="binding site" evidence="11">
    <location>
        <position position="194"/>
    </location>
    <ligand>
        <name>UDP-N-acetyl-alpha-D-muramoyl-L-alanyl-D-glutamate</name>
        <dbReference type="ChEBI" id="CHEBI:83900"/>
    </ligand>
</feature>
<keyword evidence="11" id="KW-0460">Magnesium</keyword>
<dbReference type="GO" id="GO:0005524">
    <property type="term" value="F:ATP binding"/>
    <property type="evidence" value="ECO:0007669"/>
    <property type="project" value="UniProtKB-UniRule"/>
</dbReference>
<dbReference type="NCBIfam" id="TIGR01085">
    <property type="entry name" value="murE"/>
    <property type="match status" value="1"/>
</dbReference>
<dbReference type="GO" id="GO:0009252">
    <property type="term" value="P:peptidoglycan biosynthetic process"/>
    <property type="evidence" value="ECO:0007669"/>
    <property type="project" value="UniProtKB-UniRule"/>
</dbReference>
<feature type="binding site" evidence="11">
    <location>
        <begin position="159"/>
        <end position="160"/>
    </location>
    <ligand>
        <name>UDP-N-acetyl-alpha-D-muramoyl-L-alanyl-D-glutamate</name>
        <dbReference type="ChEBI" id="CHEBI:83900"/>
    </ligand>
</feature>
<keyword evidence="3 11" id="KW-0436">Ligase</keyword>
<protein>
    <recommendedName>
        <fullName evidence="11">UDP-N-acetylmuramyl-tripeptide synthetase</fullName>
        <ecNumber evidence="11">6.3.2.-</ecNumber>
    </recommendedName>
    <alternativeName>
        <fullName evidence="11">UDP-MurNAc-tripeptide synthetase</fullName>
    </alternativeName>
</protein>
<comment type="function">
    <text evidence="11">Catalyzes the addition of an amino acid to the nucleotide precursor UDP-N-acetylmuramoyl-L-alanyl-D-glutamate (UMAG) in the biosynthesis of bacterial cell-wall peptidoglycan.</text>
</comment>
<dbReference type="InterPro" id="IPR013221">
    <property type="entry name" value="Mur_ligase_cen"/>
</dbReference>
<dbReference type="GO" id="GO:0004326">
    <property type="term" value="F:tetrahydrofolylpolyglutamate synthase activity"/>
    <property type="evidence" value="ECO:0007669"/>
    <property type="project" value="InterPro"/>
</dbReference>
<dbReference type="GO" id="GO:0051301">
    <property type="term" value="P:cell division"/>
    <property type="evidence" value="ECO:0007669"/>
    <property type="project" value="UniProtKB-KW"/>
</dbReference>
<dbReference type="GO" id="GO:0008360">
    <property type="term" value="P:regulation of cell shape"/>
    <property type="evidence" value="ECO:0007669"/>
    <property type="project" value="UniProtKB-KW"/>
</dbReference>
<feature type="domain" description="Mur ligase N-terminal catalytic" evidence="13">
    <location>
        <begin position="24"/>
        <end position="93"/>
    </location>
</feature>
<dbReference type="PROSITE" id="PS01011">
    <property type="entry name" value="FOLYLPOLYGLU_SYNT_1"/>
    <property type="match status" value="1"/>
</dbReference>
<comment type="caution">
    <text evidence="11">Lacks conserved residue(s) required for the propagation of feature annotation.</text>
</comment>
<dbReference type="SUPFAM" id="SSF53623">
    <property type="entry name" value="MurD-like peptide ligases, catalytic domain"/>
    <property type="match status" value="1"/>
</dbReference>
<feature type="domain" description="Mur ligase C-terminal" evidence="14">
    <location>
        <begin position="336"/>
        <end position="477"/>
    </location>
</feature>
<dbReference type="EC" id="6.3.2.-" evidence="11"/>
<evidence type="ECO:0000256" key="12">
    <source>
        <dbReference type="RuleBase" id="RU004135"/>
    </source>
</evidence>
<dbReference type="EMBL" id="CADCVE010000109">
    <property type="protein sequence ID" value="CAA9467188.1"/>
    <property type="molecule type" value="Genomic_DNA"/>
</dbReference>
<dbReference type="HAMAP" id="MF_00208">
    <property type="entry name" value="MurE"/>
    <property type="match status" value="1"/>
</dbReference>
<evidence type="ECO:0000256" key="3">
    <source>
        <dbReference type="ARBA" id="ARBA00022598"/>
    </source>
</evidence>
<dbReference type="GO" id="GO:0005737">
    <property type="term" value="C:cytoplasm"/>
    <property type="evidence" value="ECO:0007669"/>
    <property type="project" value="UniProtKB-SubCell"/>
</dbReference>
<keyword evidence="2 11" id="KW-0963">Cytoplasm</keyword>
<comment type="cofactor">
    <cofactor evidence="11">
        <name>Mg(2+)</name>
        <dbReference type="ChEBI" id="CHEBI:18420"/>
    </cofactor>
</comment>
<feature type="binding site" evidence="11">
    <location>
        <position position="186"/>
    </location>
    <ligand>
        <name>UDP-N-acetyl-alpha-D-muramoyl-L-alanyl-D-glutamate</name>
        <dbReference type="ChEBI" id="CHEBI:83900"/>
    </ligand>
</feature>
<evidence type="ECO:0000256" key="4">
    <source>
        <dbReference type="ARBA" id="ARBA00022618"/>
    </source>
</evidence>
<evidence type="ECO:0000256" key="7">
    <source>
        <dbReference type="ARBA" id="ARBA00022960"/>
    </source>
</evidence>
<keyword evidence="8 11" id="KW-0573">Peptidoglycan synthesis</keyword>
<dbReference type="GO" id="GO:0000287">
    <property type="term" value="F:magnesium ion binding"/>
    <property type="evidence" value="ECO:0007669"/>
    <property type="project" value="UniProtKB-UniRule"/>
</dbReference>
<dbReference type="InterPro" id="IPR036615">
    <property type="entry name" value="Mur_ligase_C_dom_sf"/>
</dbReference>
<name>A0A6J4RF53_9ACTN</name>
<keyword evidence="6 11" id="KW-0067">ATP-binding</keyword>
<gene>
    <name evidence="11" type="primary">murE</name>
    <name evidence="16" type="ORF">AVDCRST_MAG28-4211</name>
</gene>
<dbReference type="AlphaFoldDB" id="A0A6J4RF53"/>
<keyword evidence="10 11" id="KW-0961">Cell wall biogenesis/degradation</keyword>